<reference evidence="2" key="1">
    <citation type="submission" date="2020-05" db="EMBL/GenBank/DDBJ databases">
        <authorList>
            <person name="Chiriac C."/>
            <person name="Salcher M."/>
            <person name="Ghai R."/>
            <person name="Kavagutti S V."/>
        </authorList>
    </citation>
    <scope>NUCLEOTIDE SEQUENCE</scope>
</reference>
<organism evidence="2">
    <name type="scientific">freshwater metagenome</name>
    <dbReference type="NCBI Taxonomy" id="449393"/>
    <lineage>
        <taxon>unclassified sequences</taxon>
        <taxon>metagenomes</taxon>
        <taxon>ecological metagenomes</taxon>
    </lineage>
</organism>
<proteinExistence type="predicted"/>
<accession>A0A6J7KPK0</accession>
<evidence type="ECO:0000256" key="1">
    <source>
        <dbReference type="SAM" id="MobiDB-lite"/>
    </source>
</evidence>
<protein>
    <submittedName>
        <fullName evidence="2">Unannotated protein</fullName>
    </submittedName>
</protein>
<gene>
    <name evidence="2" type="ORF">UFOPK3733_02245</name>
</gene>
<sequence>MADFPPRLGRLGLDFDDLGDESEGVLSKTIDRYPGQRIDAQKDGFAEPELIHASNVGARKRPSEIRRVPSGHGVERESAGGLDLVGETRQFVHLVLVGDHAALAGQVRADAGEYETRQASDAPSHVDHIVNRDSFAQIPEFDHQHDGVGQLVSDRRCGEGTEHGKFGVEAHVARVHHGIDLTQHRRADHHERDGAPVSAELLQILESGVAESGYSRVDEYAGKLGPGHHSLGHTDDTDTSSSKALDEDRRVLADRLELDLEAGCGHGFVVIDPGVPDDPAVPSAASSSGNARSTISTSRSRGRVSGSVTGTPSSSS</sequence>
<name>A0A6J7KPK0_9ZZZZ</name>
<feature type="region of interest" description="Disordered" evidence="1">
    <location>
        <begin position="273"/>
        <end position="316"/>
    </location>
</feature>
<evidence type="ECO:0000313" key="2">
    <source>
        <dbReference type="EMBL" id="CAB4957425.1"/>
    </source>
</evidence>
<feature type="region of interest" description="Disordered" evidence="1">
    <location>
        <begin position="225"/>
        <end position="244"/>
    </location>
</feature>
<dbReference type="EMBL" id="CAFBNC010000185">
    <property type="protein sequence ID" value="CAB4957425.1"/>
    <property type="molecule type" value="Genomic_DNA"/>
</dbReference>
<dbReference type="AlphaFoldDB" id="A0A6J7KPK0"/>